<keyword evidence="4" id="KW-0319">Glycerol metabolism</keyword>
<dbReference type="AlphaFoldDB" id="A0A1R1PQ05"/>
<keyword evidence="5" id="KW-0378">Hydrolase</keyword>
<keyword evidence="3 7" id="KW-0732">Signal</keyword>
<gene>
    <name evidence="9" type="ORF">AX774_g3532</name>
</gene>
<protein>
    <recommendedName>
        <fullName evidence="2">glycerophosphodiester phosphodiesterase</fullName>
        <ecNumber evidence="2">3.1.4.46</ecNumber>
    </recommendedName>
</protein>
<dbReference type="PROSITE" id="PS51704">
    <property type="entry name" value="GP_PDE"/>
    <property type="match status" value="1"/>
</dbReference>
<dbReference type="OrthoDB" id="1058301at2759"/>
<comment type="similarity">
    <text evidence="1">Belongs to the glycerophosphoryl diester phosphodiesterase family.</text>
</comment>
<accession>A0A1R1PQ05</accession>
<feature type="signal peptide" evidence="7">
    <location>
        <begin position="1"/>
        <end position="19"/>
    </location>
</feature>
<dbReference type="Gene3D" id="3.20.20.190">
    <property type="entry name" value="Phosphatidylinositol (PI) phosphodiesterase"/>
    <property type="match status" value="1"/>
</dbReference>
<dbReference type="Proteomes" id="UP000188320">
    <property type="component" value="Unassembled WGS sequence"/>
</dbReference>
<evidence type="ECO:0000256" key="6">
    <source>
        <dbReference type="ARBA" id="ARBA00047512"/>
    </source>
</evidence>
<evidence type="ECO:0000313" key="10">
    <source>
        <dbReference type="Proteomes" id="UP000188320"/>
    </source>
</evidence>
<dbReference type="EC" id="3.1.4.46" evidence="2"/>
<evidence type="ECO:0000256" key="2">
    <source>
        <dbReference type="ARBA" id="ARBA00012247"/>
    </source>
</evidence>
<evidence type="ECO:0000256" key="7">
    <source>
        <dbReference type="SAM" id="SignalP"/>
    </source>
</evidence>
<evidence type="ECO:0000259" key="8">
    <source>
        <dbReference type="PROSITE" id="PS51704"/>
    </source>
</evidence>
<reference evidence="10" key="1">
    <citation type="submission" date="2017-01" db="EMBL/GenBank/DDBJ databases">
        <authorList>
            <person name="Wang Y."/>
            <person name="White M."/>
            <person name="Kvist S."/>
            <person name="Moncalvo J.-M."/>
        </authorList>
    </citation>
    <scope>NUCLEOTIDE SEQUENCE [LARGE SCALE GENOMIC DNA]</scope>
    <source>
        <strain evidence="10">COL-18-3</strain>
    </source>
</reference>
<evidence type="ECO:0000313" key="9">
    <source>
        <dbReference type="EMBL" id="OMH82962.1"/>
    </source>
</evidence>
<evidence type="ECO:0000256" key="4">
    <source>
        <dbReference type="ARBA" id="ARBA00022798"/>
    </source>
</evidence>
<dbReference type="PANTHER" id="PTHR43620">
    <property type="entry name" value="GLYCEROPHOSPHORYL DIESTER PHOSPHODIESTERASE"/>
    <property type="match status" value="1"/>
</dbReference>
<dbReference type="EMBL" id="LSSK01000552">
    <property type="protein sequence ID" value="OMH82962.1"/>
    <property type="molecule type" value="Genomic_DNA"/>
</dbReference>
<feature type="domain" description="GP-PDE" evidence="8">
    <location>
        <begin position="35"/>
        <end position="336"/>
    </location>
</feature>
<evidence type="ECO:0000256" key="3">
    <source>
        <dbReference type="ARBA" id="ARBA00022729"/>
    </source>
</evidence>
<feature type="chain" id="PRO_5012819689" description="glycerophosphodiester phosphodiesterase" evidence="7">
    <location>
        <begin position="20"/>
        <end position="446"/>
    </location>
</feature>
<organism evidence="9 10">
    <name type="scientific">Zancudomyces culisetae</name>
    <name type="common">Gut fungus</name>
    <name type="synonym">Smittium culisetae</name>
    <dbReference type="NCBI Taxonomy" id="1213189"/>
    <lineage>
        <taxon>Eukaryota</taxon>
        <taxon>Fungi</taxon>
        <taxon>Fungi incertae sedis</taxon>
        <taxon>Zoopagomycota</taxon>
        <taxon>Kickxellomycotina</taxon>
        <taxon>Harpellomycetes</taxon>
        <taxon>Harpellales</taxon>
        <taxon>Legeriomycetaceae</taxon>
        <taxon>Zancudomyces</taxon>
    </lineage>
</organism>
<dbReference type="PANTHER" id="PTHR43620:SF7">
    <property type="entry name" value="GLYCEROPHOSPHODIESTER PHOSPHODIESTERASE GDPD5-RELATED"/>
    <property type="match status" value="1"/>
</dbReference>
<dbReference type="GO" id="GO:0006071">
    <property type="term" value="P:glycerol metabolic process"/>
    <property type="evidence" value="ECO:0007669"/>
    <property type="project" value="UniProtKB-KW"/>
</dbReference>
<evidence type="ECO:0000256" key="1">
    <source>
        <dbReference type="ARBA" id="ARBA00007277"/>
    </source>
</evidence>
<dbReference type="GO" id="GO:0008889">
    <property type="term" value="F:glycerophosphodiester phosphodiesterase activity"/>
    <property type="evidence" value="ECO:0007669"/>
    <property type="project" value="UniProtKB-EC"/>
</dbReference>
<dbReference type="InterPro" id="IPR017946">
    <property type="entry name" value="PLC-like_Pdiesterase_TIM-brl"/>
</dbReference>
<dbReference type="SUPFAM" id="SSF51695">
    <property type="entry name" value="PLC-like phosphodiesterases"/>
    <property type="match status" value="1"/>
</dbReference>
<proteinExistence type="inferred from homology"/>
<dbReference type="InterPro" id="IPR030395">
    <property type="entry name" value="GP_PDE_dom"/>
</dbReference>
<keyword evidence="10" id="KW-1185">Reference proteome</keyword>
<comment type="caution">
    <text evidence="9">The sequence shown here is derived from an EMBL/GenBank/DDBJ whole genome shotgun (WGS) entry which is preliminary data.</text>
</comment>
<dbReference type="Pfam" id="PF03009">
    <property type="entry name" value="GDPD"/>
    <property type="match status" value="1"/>
</dbReference>
<sequence length="446" mass="50957">MYLNLGVLAALYSLQAVSGKSHSGCQWNTLDGKPSIILGHRGEKAYMPEHTLGSYELAAFEGAEYIEPDLVMTRDGVVVIVHDLGLGRNTNIQDLPQFADRKRHFVYDGKYTSFNETDWYVFDFDYAELKQLYNVREKTCKQCTDYLNNVFHIPTFEEYLVDIERLKMIHNNKSFGVVPELKSPEIFNEIIANKTGKVDRHFEKIVLGLFEKHGYNVTKQPEGFKAPNVFDNFDGKNLLDYAVNIEPKFRNENKVAGIQSFDLDTITYLKGVTSIPLLYLDQDTPHLYTPKGIQQLAGVVDVFGFNKNFLVSGPEKYFKSKGNKYNEDEIKAMGGFLTPKGIVSACHANGIAVSTYTHYDSKQANGLICQQDKGKSSSVAVQKRSTMFENIKRGINFARDTDRDSFCPSNKREELYHFFELGVDYMFCENIFEAQMLRLGYHYERN</sequence>
<evidence type="ECO:0000256" key="5">
    <source>
        <dbReference type="ARBA" id="ARBA00022801"/>
    </source>
</evidence>
<comment type="catalytic activity">
    <reaction evidence="6">
        <text>a sn-glycero-3-phosphodiester + H2O = an alcohol + sn-glycerol 3-phosphate + H(+)</text>
        <dbReference type="Rhea" id="RHEA:12969"/>
        <dbReference type="ChEBI" id="CHEBI:15377"/>
        <dbReference type="ChEBI" id="CHEBI:15378"/>
        <dbReference type="ChEBI" id="CHEBI:30879"/>
        <dbReference type="ChEBI" id="CHEBI:57597"/>
        <dbReference type="ChEBI" id="CHEBI:83408"/>
        <dbReference type="EC" id="3.1.4.46"/>
    </reaction>
</comment>
<name>A0A1R1PQ05_ZANCU</name>
<dbReference type="GO" id="GO:0006629">
    <property type="term" value="P:lipid metabolic process"/>
    <property type="evidence" value="ECO:0007669"/>
    <property type="project" value="InterPro"/>
</dbReference>